<proteinExistence type="predicted"/>
<accession>A0A3B8WFR3</accession>
<sequence length="73" mass="7917">TSREGIPKHESESAVEAVFDVIPDTYIVMNENALGIVHGGAIREMDVLAGLVLKGGPNWKNGPVAFNPRIDRF</sequence>
<gene>
    <name evidence="1" type="ORF">DCF82_13850</name>
</gene>
<organism evidence="1 2">
    <name type="scientific">Marinobacter nauticus</name>
    <name type="common">Marinobacter hydrocarbonoclasticus</name>
    <name type="synonym">Marinobacter aquaeolei</name>
    <dbReference type="NCBI Taxonomy" id="2743"/>
    <lineage>
        <taxon>Bacteria</taxon>
        <taxon>Pseudomonadati</taxon>
        <taxon>Pseudomonadota</taxon>
        <taxon>Gammaproteobacteria</taxon>
        <taxon>Pseudomonadales</taxon>
        <taxon>Marinobacteraceae</taxon>
        <taxon>Marinobacter</taxon>
    </lineage>
</organism>
<name>A0A3B8WFR3_MARNT</name>
<dbReference type="EMBL" id="DLYI01000184">
    <property type="protein sequence ID" value="HAC28879.1"/>
    <property type="molecule type" value="Genomic_DNA"/>
</dbReference>
<comment type="caution">
    <text evidence="1">The sequence shown here is derived from an EMBL/GenBank/DDBJ whole genome shotgun (WGS) entry which is preliminary data.</text>
</comment>
<feature type="non-terminal residue" evidence="1">
    <location>
        <position position="73"/>
    </location>
</feature>
<dbReference type="AlphaFoldDB" id="A0A3B8WFR3"/>
<evidence type="ECO:0000313" key="2">
    <source>
        <dbReference type="Proteomes" id="UP000261325"/>
    </source>
</evidence>
<reference evidence="1 2" key="1">
    <citation type="journal article" date="2018" name="Nat. Biotechnol.">
        <title>A standardized bacterial taxonomy based on genome phylogeny substantially revises the tree of life.</title>
        <authorList>
            <person name="Parks D.H."/>
            <person name="Chuvochina M."/>
            <person name="Waite D.W."/>
            <person name="Rinke C."/>
            <person name="Skarshewski A."/>
            <person name="Chaumeil P.A."/>
            <person name="Hugenholtz P."/>
        </authorList>
    </citation>
    <scope>NUCLEOTIDE SEQUENCE [LARGE SCALE GENOMIC DNA]</scope>
    <source>
        <strain evidence="1">UBA9049</strain>
    </source>
</reference>
<dbReference type="Proteomes" id="UP000261325">
    <property type="component" value="Unassembled WGS sequence"/>
</dbReference>
<protein>
    <submittedName>
        <fullName evidence="1">Uncharacterized protein</fullName>
    </submittedName>
</protein>
<evidence type="ECO:0000313" key="1">
    <source>
        <dbReference type="EMBL" id="HAC28879.1"/>
    </source>
</evidence>
<feature type="non-terminal residue" evidence="1">
    <location>
        <position position="1"/>
    </location>
</feature>